<name>A0A5C8K312_9BACT</name>
<dbReference type="InterPro" id="IPR011110">
    <property type="entry name" value="Reg_prop"/>
</dbReference>
<dbReference type="InterPro" id="IPR015943">
    <property type="entry name" value="WD40/YVTN_repeat-like_dom_sf"/>
</dbReference>
<evidence type="ECO:0000259" key="1">
    <source>
        <dbReference type="Pfam" id="PF21544"/>
    </source>
</evidence>
<dbReference type="SUPFAM" id="SSF63829">
    <property type="entry name" value="Calcium-dependent phosphotriesterase"/>
    <property type="match status" value="3"/>
</dbReference>
<dbReference type="InterPro" id="IPR048954">
    <property type="entry name" value="PorZ_N"/>
</dbReference>
<comment type="caution">
    <text evidence="2">The sequence shown here is derived from an EMBL/GenBank/DDBJ whole genome shotgun (WGS) entry which is preliminary data.</text>
</comment>
<dbReference type="EMBL" id="VRTY01000048">
    <property type="protein sequence ID" value="TXK44628.1"/>
    <property type="molecule type" value="Genomic_DNA"/>
</dbReference>
<protein>
    <recommendedName>
        <fullName evidence="1">PorZ N-terminal beta-propeller domain-containing protein</fullName>
    </recommendedName>
</protein>
<evidence type="ECO:0000313" key="2">
    <source>
        <dbReference type="EMBL" id="TXK44628.1"/>
    </source>
</evidence>
<dbReference type="OrthoDB" id="9807410at2"/>
<dbReference type="Pfam" id="PF07494">
    <property type="entry name" value="Reg_prop"/>
    <property type="match status" value="1"/>
</dbReference>
<gene>
    <name evidence="2" type="ORF">FVR03_13375</name>
</gene>
<keyword evidence="3" id="KW-1185">Reference proteome</keyword>
<evidence type="ECO:0000313" key="3">
    <source>
        <dbReference type="Proteomes" id="UP000321926"/>
    </source>
</evidence>
<dbReference type="Pfam" id="PF21544">
    <property type="entry name" value="PorZ_N_b_propeller"/>
    <property type="match status" value="1"/>
</dbReference>
<dbReference type="Gene3D" id="2.130.10.10">
    <property type="entry name" value="YVTN repeat-like/Quinoprotein amine dehydrogenase"/>
    <property type="match status" value="1"/>
</dbReference>
<dbReference type="RefSeq" id="WP_147922259.1">
    <property type="nucleotide sequence ID" value="NZ_VRTY01000048.1"/>
</dbReference>
<dbReference type="Gene3D" id="2.60.40.4070">
    <property type="match status" value="1"/>
</dbReference>
<accession>A0A5C8K312</accession>
<reference evidence="2 3" key="1">
    <citation type="submission" date="2019-08" db="EMBL/GenBank/DDBJ databases">
        <authorList>
            <person name="Shi S."/>
        </authorList>
    </citation>
    <scope>NUCLEOTIDE SEQUENCE [LARGE SCALE GENOMIC DNA]</scope>
    <source>
        <strain evidence="2 3">GY10130</strain>
    </source>
</reference>
<dbReference type="AlphaFoldDB" id="A0A5C8K312"/>
<feature type="domain" description="PorZ N-terminal beta-propeller" evidence="1">
    <location>
        <begin position="65"/>
        <end position="222"/>
    </location>
</feature>
<proteinExistence type="predicted"/>
<dbReference type="Proteomes" id="UP000321926">
    <property type="component" value="Unassembled WGS sequence"/>
</dbReference>
<organism evidence="2 3">
    <name type="scientific">Pontibacter qinzhouensis</name>
    <dbReference type="NCBI Taxonomy" id="2603253"/>
    <lineage>
        <taxon>Bacteria</taxon>
        <taxon>Pseudomonadati</taxon>
        <taxon>Bacteroidota</taxon>
        <taxon>Cytophagia</taxon>
        <taxon>Cytophagales</taxon>
        <taxon>Hymenobacteraceae</taxon>
        <taxon>Pontibacter</taxon>
    </lineage>
</organism>
<sequence length="786" mass="85565">MKKPLQSIAAAGILKHYALQALLLLSLVVAGTGQVYGQSKLAIGGWQLHVPYQQGRAVAETPDKVYCATQSGLFFYDKEYDAIQTLSKVDGLREQRISSLRYDPETETLVIAYANTNIDLLRGNQIININDIFRKTITGEKAIRHILIHKKLAYLSCSFGVVVLDLVKHEIRDTYSNLGPSGEVFNVNAVAIHQDSIFISSNIGVRAARLSGTNLQDFNNWQNRNTGLAWAGITNTLQVFNGSLIAGTPMNGLFRWGGNAWAPLQLPVLHGLRSLRATAGYFIASADAGILLLNNAGQASVLTNQKYRQPREALVGADNMLWVADAANGLVRAAVSGADPVSFVPNGPYSSNSFKVYAANGAVYGLSGGYSESYLQSELYDGFYEYRNGEWNNYNVHLYPDPAVFPGGKDLVAAAYNPVTDKMYFGSFGNGLVEWNGLNKSVLYNGYNSTLVSANNPDDKTLYIRVTDLAVDREGVVWVTNRNHQPGQPSLHALHSDGRWEAFNMPGVPDASRFDLLLLDDYGNKWLSISRRVFNQTGLYVFNSETKERRHVSSGSGAGGLPDGFIYSMAKDQDGAIWIGTAAGVGVFYNTDPRTIFSNQTFDAYIPIINRRPLLDGQTVRSIAVDGANRKWMATDNGLWLFSPDGTESIHHFTSENSPLPSNKVLSVAVEHRTGEVFVATDAGMASYRAGATITEGSPDCATVFPNPVERNFSGLIGISGLPNNASVRITDVAGFLVYKTQATGGTVTWDGRSYNGKRVKAGVYLVMSSDRDGTQACISKIAVLE</sequence>